<dbReference type="GO" id="GO:0005634">
    <property type="term" value="C:nucleus"/>
    <property type="evidence" value="ECO:0007669"/>
    <property type="project" value="UniProtKB-SubCell"/>
</dbReference>
<dbReference type="GO" id="GO:0003677">
    <property type="term" value="F:DNA binding"/>
    <property type="evidence" value="ECO:0007669"/>
    <property type="project" value="InterPro"/>
</dbReference>
<keyword evidence="9" id="KW-1185">Reference proteome</keyword>
<dbReference type="EMBL" id="MCFD01000001">
    <property type="protein sequence ID" value="ORX74183.1"/>
    <property type="molecule type" value="Genomic_DNA"/>
</dbReference>
<keyword evidence="2" id="KW-0479">Metal-binding</keyword>
<dbReference type="PROSITE" id="PS00463">
    <property type="entry name" value="ZN2_CY6_FUNGAL_1"/>
    <property type="match status" value="1"/>
</dbReference>
<dbReference type="Pfam" id="PF04082">
    <property type="entry name" value="Fungal_trans"/>
    <property type="match status" value="1"/>
</dbReference>
<gene>
    <name evidence="8" type="ORF">DL89DRAFT_264126</name>
</gene>
<feature type="compositionally biased region" description="Basic and acidic residues" evidence="6">
    <location>
        <begin position="259"/>
        <end position="273"/>
    </location>
</feature>
<dbReference type="InterPro" id="IPR050815">
    <property type="entry name" value="TF_fung"/>
</dbReference>
<dbReference type="Pfam" id="PF00172">
    <property type="entry name" value="Zn_clus"/>
    <property type="match status" value="1"/>
</dbReference>
<feature type="domain" description="Zn(2)-C6 fungal-type" evidence="7">
    <location>
        <begin position="159"/>
        <end position="188"/>
    </location>
</feature>
<reference evidence="8 9" key="1">
    <citation type="submission" date="2016-07" db="EMBL/GenBank/DDBJ databases">
        <title>Pervasive Adenine N6-methylation of Active Genes in Fungi.</title>
        <authorList>
            <consortium name="DOE Joint Genome Institute"/>
            <person name="Mondo S.J."/>
            <person name="Dannebaum R.O."/>
            <person name="Kuo R.C."/>
            <person name="Labutti K."/>
            <person name="Haridas S."/>
            <person name="Kuo A."/>
            <person name="Salamov A."/>
            <person name="Ahrendt S.R."/>
            <person name="Lipzen A."/>
            <person name="Sullivan W."/>
            <person name="Andreopoulos W.B."/>
            <person name="Clum A."/>
            <person name="Lindquist E."/>
            <person name="Daum C."/>
            <person name="Ramamoorthy G.K."/>
            <person name="Gryganskyi A."/>
            <person name="Culley D."/>
            <person name="Magnuson J.K."/>
            <person name="James T.Y."/>
            <person name="O'Malley M.A."/>
            <person name="Stajich J.E."/>
            <person name="Spatafora J.W."/>
            <person name="Visel A."/>
            <person name="Grigoriev I.V."/>
        </authorList>
    </citation>
    <scope>NUCLEOTIDE SEQUENCE [LARGE SCALE GENOMIC DNA]</scope>
    <source>
        <strain evidence="8 9">ATCC 12442</strain>
    </source>
</reference>
<evidence type="ECO:0000256" key="4">
    <source>
        <dbReference type="ARBA" id="ARBA00023163"/>
    </source>
</evidence>
<dbReference type="AlphaFoldDB" id="A0A1Y1WL27"/>
<accession>A0A1Y1WL27</accession>
<dbReference type="SUPFAM" id="SSF57701">
    <property type="entry name" value="Zn2/Cys6 DNA-binding domain"/>
    <property type="match status" value="1"/>
</dbReference>
<dbReference type="PROSITE" id="PS50048">
    <property type="entry name" value="ZN2_CY6_FUNGAL_2"/>
    <property type="match status" value="1"/>
</dbReference>
<dbReference type="PANTHER" id="PTHR47338">
    <property type="entry name" value="ZN(II)2CYS6 TRANSCRIPTION FACTOR (EUROFUNG)-RELATED"/>
    <property type="match status" value="1"/>
</dbReference>
<dbReference type="Gene3D" id="4.10.240.10">
    <property type="entry name" value="Zn(2)-C6 fungal-type DNA-binding domain"/>
    <property type="match status" value="1"/>
</dbReference>
<dbReference type="GO" id="GO:0008270">
    <property type="term" value="F:zinc ion binding"/>
    <property type="evidence" value="ECO:0007669"/>
    <property type="project" value="InterPro"/>
</dbReference>
<protein>
    <recommendedName>
        <fullName evidence="7">Zn(2)-C6 fungal-type domain-containing protein</fullName>
    </recommendedName>
</protein>
<dbReference type="RefSeq" id="XP_040747394.1">
    <property type="nucleotide sequence ID" value="XM_040886112.1"/>
</dbReference>
<feature type="compositionally biased region" description="Polar residues" evidence="6">
    <location>
        <begin position="240"/>
        <end position="258"/>
    </location>
</feature>
<feature type="region of interest" description="Disordered" evidence="6">
    <location>
        <begin position="240"/>
        <end position="273"/>
    </location>
</feature>
<evidence type="ECO:0000259" key="7">
    <source>
        <dbReference type="PROSITE" id="PS50048"/>
    </source>
</evidence>
<proteinExistence type="predicted"/>
<comment type="caution">
    <text evidence="8">The sequence shown here is derived from an EMBL/GenBank/DDBJ whole genome shotgun (WGS) entry which is preliminary data.</text>
</comment>
<dbReference type="InterPro" id="IPR001138">
    <property type="entry name" value="Zn2Cys6_DnaBD"/>
</dbReference>
<keyword evidence="5" id="KW-0539">Nucleus</keyword>
<organism evidence="8 9">
    <name type="scientific">Linderina pennispora</name>
    <dbReference type="NCBI Taxonomy" id="61395"/>
    <lineage>
        <taxon>Eukaryota</taxon>
        <taxon>Fungi</taxon>
        <taxon>Fungi incertae sedis</taxon>
        <taxon>Zoopagomycota</taxon>
        <taxon>Kickxellomycotina</taxon>
        <taxon>Kickxellomycetes</taxon>
        <taxon>Kickxellales</taxon>
        <taxon>Kickxellaceae</taxon>
        <taxon>Linderina</taxon>
    </lineage>
</organism>
<dbReference type="STRING" id="61395.A0A1Y1WL27"/>
<dbReference type="Proteomes" id="UP000193922">
    <property type="component" value="Unassembled WGS sequence"/>
</dbReference>
<evidence type="ECO:0000256" key="5">
    <source>
        <dbReference type="ARBA" id="ARBA00023242"/>
    </source>
</evidence>
<evidence type="ECO:0000256" key="2">
    <source>
        <dbReference type="ARBA" id="ARBA00022723"/>
    </source>
</evidence>
<feature type="region of interest" description="Disordered" evidence="6">
    <location>
        <begin position="32"/>
        <end position="52"/>
    </location>
</feature>
<dbReference type="SMART" id="SM00906">
    <property type="entry name" value="Fungal_trans"/>
    <property type="match status" value="1"/>
</dbReference>
<keyword evidence="3" id="KW-0805">Transcription regulation</keyword>
<dbReference type="GO" id="GO:0000981">
    <property type="term" value="F:DNA-binding transcription factor activity, RNA polymerase II-specific"/>
    <property type="evidence" value="ECO:0007669"/>
    <property type="project" value="InterPro"/>
</dbReference>
<comment type="subcellular location">
    <subcellularLocation>
        <location evidence="1">Nucleus</location>
    </subcellularLocation>
</comment>
<evidence type="ECO:0000256" key="3">
    <source>
        <dbReference type="ARBA" id="ARBA00023015"/>
    </source>
</evidence>
<dbReference type="InterPro" id="IPR007219">
    <property type="entry name" value="XnlR_reg_dom"/>
</dbReference>
<evidence type="ECO:0000256" key="6">
    <source>
        <dbReference type="SAM" id="MobiDB-lite"/>
    </source>
</evidence>
<dbReference type="InterPro" id="IPR036864">
    <property type="entry name" value="Zn2-C6_fun-type_DNA-bd_sf"/>
</dbReference>
<dbReference type="SMART" id="SM00066">
    <property type="entry name" value="GAL4"/>
    <property type="match status" value="1"/>
</dbReference>
<evidence type="ECO:0000313" key="8">
    <source>
        <dbReference type="EMBL" id="ORX74183.1"/>
    </source>
</evidence>
<dbReference type="CDD" id="cd00067">
    <property type="entry name" value="GAL4"/>
    <property type="match status" value="1"/>
</dbReference>
<dbReference type="OrthoDB" id="39175at2759"/>
<dbReference type="CDD" id="cd12148">
    <property type="entry name" value="fungal_TF_MHR"/>
    <property type="match status" value="1"/>
</dbReference>
<evidence type="ECO:0000313" key="9">
    <source>
        <dbReference type="Proteomes" id="UP000193922"/>
    </source>
</evidence>
<evidence type="ECO:0000256" key="1">
    <source>
        <dbReference type="ARBA" id="ARBA00004123"/>
    </source>
</evidence>
<dbReference type="GO" id="GO:0006351">
    <property type="term" value="P:DNA-templated transcription"/>
    <property type="evidence" value="ECO:0007669"/>
    <property type="project" value="InterPro"/>
</dbReference>
<keyword evidence="4" id="KW-0804">Transcription</keyword>
<sequence length="833" mass="93631">MDSTGIPDDNVILAITRVSTPPLLSTPVVQPNKSAVREGAAGDSADPTVTPPGHWHSLVHADTPWQPPPSQTPHSGAIRAGPDFVAVDHRHHPYTVDMTPSHDFTRLYPSHATKSEGSPKLSGQHQSNMHLHSAIPLQENISEQYQQHAQVRKQRRTQACDWCHKKRIKCDGGKPCNNCIKRDVRCEWRTMKRRGPKPRVAKAELSNADAATYGKFTKKPSAADIANLLLDDEVVRTSRLYASSRTPSNPRMSSSGTDTSRHSPSSEDDMHTDGFVRPPIDGLLQEFYSDKVETETRDAVLAYFDYVYPSYGAVFHPSTFLRRIVANDVHPLLIEALKCVVAPYVALKKRVKLETGNLASELKTKILFSLEKPTTDIVLALLFLSMTEAQVTRMDTYAVIISATTGLIMRLGYHKLDLYRNSDPKTWEEWIEVETKRRIFWSVFQHDSLMALVQGLPTMIPESSIFVKSPCADSDWNDIEFPLIYSTDGMMPVSERVLAAHGGSSKKMSSHESSPEQEIPVSVVTGAVSHSFALLCEFSTLDSRICQFLSDARAARIDQDNMELQNRPFPAVDFLEPVADSGQLVYPVRRMAKLVSGYSMFHQFDAQLRDLRERIKPPKHIIGLTFSESDMQQFGSADYRASVMRVRYVVITAYTCSSTIILHSNNRPSFFAEFDQPIEEQADPKSVALRQVMSTMFGTVWSQGLLATDIVPESWYICVQSAHTLAEFLRDNDDIPSIRFDVMVYISIIINSSVLLRQIRCCRAALKEADDSEMPLSQWQQELDRSIRNIRSMWDALVRLSEAWNLEGATDVLKMMDTDDFISATEQLSLLSL</sequence>
<dbReference type="GeneID" id="63802760"/>
<dbReference type="PANTHER" id="PTHR47338:SF5">
    <property type="entry name" value="ZN(II)2CYS6 TRANSCRIPTION FACTOR (EUROFUNG)"/>
    <property type="match status" value="1"/>
</dbReference>
<name>A0A1Y1WL27_9FUNG</name>